<dbReference type="SUPFAM" id="SSF53335">
    <property type="entry name" value="S-adenosyl-L-methionine-dependent methyltransferases"/>
    <property type="match status" value="2"/>
</dbReference>
<dbReference type="InterPro" id="IPR017985">
    <property type="entry name" value="MeTrfase_CN4_CS"/>
</dbReference>
<evidence type="ECO:0000256" key="1">
    <source>
        <dbReference type="ARBA" id="ARBA00010203"/>
    </source>
</evidence>
<evidence type="ECO:0000256" key="5">
    <source>
        <dbReference type="ARBA" id="ARBA00022691"/>
    </source>
</evidence>
<dbReference type="GO" id="GO:0003677">
    <property type="term" value="F:DNA binding"/>
    <property type="evidence" value="ECO:0007669"/>
    <property type="project" value="UniProtKB-KW"/>
</dbReference>
<evidence type="ECO:0000313" key="10">
    <source>
        <dbReference type="EMBL" id="NEU76565.1"/>
    </source>
</evidence>
<dbReference type="AlphaFoldDB" id="A0A846HGU9"/>
<evidence type="ECO:0000256" key="8">
    <source>
        <dbReference type="ARBA" id="ARBA00049120"/>
    </source>
</evidence>
<dbReference type="InterPro" id="IPR029063">
    <property type="entry name" value="SAM-dependent_MTases_sf"/>
</dbReference>
<comment type="similarity">
    <text evidence="1">Belongs to the N(4)/N(6)-methyltransferase family. N(4) subfamily.</text>
</comment>
<feature type="domain" description="DNA methylase N-4/N-6" evidence="9">
    <location>
        <begin position="41"/>
        <end position="97"/>
    </location>
</feature>
<keyword evidence="5" id="KW-0949">S-adenosyl-L-methionine</keyword>
<proteinExistence type="inferred from homology"/>
<dbReference type="PROSITE" id="PS00093">
    <property type="entry name" value="N4_MTASE"/>
    <property type="match status" value="1"/>
</dbReference>
<evidence type="ECO:0000256" key="4">
    <source>
        <dbReference type="ARBA" id="ARBA00022679"/>
    </source>
</evidence>
<dbReference type="GO" id="GO:0008170">
    <property type="term" value="F:N-methyltransferase activity"/>
    <property type="evidence" value="ECO:0007669"/>
    <property type="project" value="InterPro"/>
</dbReference>
<evidence type="ECO:0000313" key="11">
    <source>
        <dbReference type="Proteomes" id="UP000031549"/>
    </source>
</evidence>
<keyword evidence="6" id="KW-0680">Restriction system</keyword>
<dbReference type="Gene3D" id="3.40.50.150">
    <property type="entry name" value="Vaccinia Virus protein VP39"/>
    <property type="match status" value="2"/>
</dbReference>
<dbReference type="GO" id="GO:0032259">
    <property type="term" value="P:methylation"/>
    <property type="evidence" value="ECO:0007669"/>
    <property type="project" value="UniProtKB-KW"/>
</dbReference>
<gene>
    <name evidence="10" type="ORF">PI95_029660</name>
</gene>
<dbReference type="InterPro" id="IPR002941">
    <property type="entry name" value="DNA_methylase_N4/N6"/>
</dbReference>
<keyword evidence="4 10" id="KW-0808">Transferase</keyword>
<keyword evidence="11" id="KW-1185">Reference proteome</keyword>
<evidence type="ECO:0000256" key="2">
    <source>
        <dbReference type="ARBA" id="ARBA00012185"/>
    </source>
</evidence>
<dbReference type="RefSeq" id="WP_052324730.1">
    <property type="nucleotide sequence ID" value="NZ_JTCM02000118.1"/>
</dbReference>
<evidence type="ECO:0000256" key="6">
    <source>
        <dbReference type="ARBA" id="ARBA00022747"/>
    </source>
</evidence>
<sequence>MQIDSSLINRSNLYKKFSSKIFHNPYLDRTLVSFQGNKQARFSSWFKYREGFSEKLVTYLLQELKPQSGILLDPFSGSGSSLFAASALGWQSIGIELLPVGIFATKSRLISQKINVNSLHTVISDLKTINFLDYYNQTDTFNHLAITQGAFSSQNEKKLVGYLFYCNTCIFDEDIRSLLLYAAFCILEDISYTRKDGQYLRWDTRSGRSKAKNEFNKGEILNFENAIHQKLKQIASDLDVNSIQLDLFNDSLSSPDTVEKPELKLYQGSCLEILPTIQESSIDFVITSPPYANRYDYTRTYALELAFLGCSEEKVKHLRQTMLSCTVENRDKRNYLEKSYTDIGRYQDFLKIDLTFQNQAALQEVLVILESYRAEGKLNNKNITRMLRNYFYEMCFVIYELARILKSGGIVAMVNDNVRYAGEEIPVDLILSDMAESFGLVTRHIWILGQGKGNSSQQMGNHGRSELRKCVYIWEKLHCDNRGNESFN</sequence>
<accession>A0A846HGU9</accession>
<protein>
    <recommendedName>
        <fullName evidence="2">site-specific DNA-methyltransferase (cytosine-N(4)-specific)</fullName>
        <ecNumber evidence="2">2.1.1.113</ecNumber>
    </recommendedName>
</protein>
<evidence type="ECO:0000256" key="7">
    <source>
        <dbReference type="ARBA" id="ARBA00023125"/>
    </source>
</evidence>
<name>A0A846HGU9_9CYAN</name>
<dbReference type="EC" id="2.1.1.113" evidence="2"/>
<reference evidence="10 11" key="1">
    <citation type="journal article" date="2015" name="Genome Announc.">
        <title>Draft Genome Sequence of Cyanobacterium Hassallia byssoidea Strain VB512170, Isolated from Monuments in India.</title>
        <authorList>
            <person name="Singh D."/>
            <person name="Chandrababunaidu M.M."/>
            <person name="Panda A."/>
            <person name="Sen D."/>
            <person name="Bhattacharyya S."/>
            <person name="Adhikary S.P."/>
            <person name="Tripathy S."/>
        </authorList>
    </citation>
    <scope>NUCLEOTIDE SEQUENCE [LARGE SCALE GENOMIC DNA]</scope>
    <source>
        <strain evidence="10 11">VB512170</strain>
    </source>
</reference>
<comment type="caution">
    <text evidence="10">The sequence shown here is derived from an EMBL/GenBank/DDBJ whole genome shotgun (WGS) entry which is preliminary data.</text>
</comment>
<evidence type="ECO:0000259" key="9">
    <source>
        <dbReference type="Pfam" id="PF01555"/>
    </source>
</evidence>
<dbReference type="Proteomes" id="UP000031549">
    <property type="component" value="Unassembled WGS sequence"/>
</dbReference>
<organism evidence="10 11">
    <name type="scientific">Hassallia byssoidea VB512170</name>
    <dbReference type="NCBI Taxonomy" id="1304833"/>
    <lineage>
        <taxon>Bacteria</taxon>
        <taxon>Bacillati</taxon>
        <taxon>Cyanobacteriota</taxon>
        <taxon>Cyanophyceae</taxon>
        <taxon>Nostocales</taxon>
        <taxon>Tolypothrichaceae</taxon>
        <taxon>Hassallia</taxon>
    </lineage>
</organism>
<dbReference type="GO" id="GO:0009307">
    <property type="term" value="P:DNA restriction-modification system"/>
    <property type="evidence" value="ECO:0007669"/>
    <property type="project" value="UniProtKB-KW"/>
</dbReference>
<comment type="catalytic activity">
    <reaction evidence="8">
        <text>a 2'-deoxycytidine in DNA + S-adenosyl-L-methionine = an N(4)-methyl-2'-deoxycytidine in DNA + S-adenosyl-L-homocysteine + H(+)</text>
        <dbReference type="Rhea" id="RHEA:16857"/>
        <dbReference type="Rhea" id="RHEA-COMP:11369"/>
        <dbReference type="Rhea" id="RHEA-COMP:13674"/>
        <dbReference type="ChEBI" id="CHEBI:15378"/>
        <dbReference type="ChEBI" id="CHEBI:57856"/>
        <dbReference type="ChEBI" id="CHEBI:59789"/>
        <dbReference type="ChEBI" id="CHEBI:85452"/>
        <dbReference type="ChEBI" id="CHEBI:137933"/>
        <dbReference type="EC" id="2.1.1.113"/>
    </reaction>
</comment>
<evidence type="ECO:0000256" key="3">
    <source>
        <dbReference type="ARBA" id="ARBA00022603"/>
    </source>
</evidence>
<dbReference type="Pfam" id="PF01555">
    <property type="entry name" value="N6_N4_Mtase"/>
    <property type="match status" value="1"/>
</dbReference>
<dbReference type="EMBL" id="JTCM02000118">
    <property type="protein sequence ID" value="NEU76565.1"/>
    <property type="molecule type" value="Genomic_DNA"/>
</dbReference>
<keyword evidence="7" id="KW-0238">DNA-binding</keyword>
<dbReference type="GO" id="GO:0015667">
    <property type="term" value="F:site-specific DNA-methyltransferase (cytosine-N4-specific) activity"/>
    <property type="evidence" value="ECO:0007669"/>
    <property type="project" value="UniProtKB-EC"/>
</dbReference>
<keyword evidence="3 10" id="KW-0489">Methyltransferase</keyword>